<comment type="catalytic activity">
    <reaction evidence="9 10">
        <text>tRNA(His) + L-histidine + ATP = L-histidyl-tRNA(His) + AMP + diphosphate + H(+)</text>
        <dbReference type="Rhea" id="RHEA:17313"/>
        <dbReference type="Rhea" id="RHEA-COMP:9665"/>
        <dbReference type="Rhea" id="RHEA-COMP:9689"/>
        <dbReference type="ChEBI" id="CHEBI:15378"/>
        <dbReference type="ChEBI" id="CHEBI:30616"/>
        <dbReference type="ChEBI" id="CHEBI:33019"/>
        <dbReference type="ChEBI" id="CHEBI:57595"/>
        <dbReference type="ChEBI" id="CHEBI:78442"/>
        <dbReference type="ChEBI" id="CHEBI:78527"/>
        <dbReference type="ChEBI" id="CHEBI:456215"/>
        <dbReference type="EC" id="6.1.1.21"/>
    </reaction>
</comment>
<dbReference type="InterPro" id="IPR004154">
    <property type="entry name" value="Anticodon-bd"/>
</dbReference>
<dbReference type="InterPro" id="IPR004516">
    <property type="entry name" value="HisRS/HisZ"/>
</dbReference>
<comment type="subunit">
    <text evidence="2 10">Homodimer.</text>
</comment>
<evidence type="ECO:0000259" key="12">
    <source>
        <dbReference type="PROSITE" id="PS50862"/>
    </source>
</evidence>
<dbReference type="PROSITE" id="PS50862">
    <property type="entry name" value="AA_TRNA_LIGASE_II"/>
    <property type="match status" value="1"/>
</dbReference>
<dbReference type="SUPFAM" id="SSF55681">
    <property type="entry name" value="Class II aaRS and biotin synthetases"/>
    <property type="match status" value="1"/>
</dbReference>
<evidence type="ECO:0000256" key="10">
    <source>
        <dbReference type="HAMAP-Rule" id="MF_00127"/>
    </source>
</evidence>
<evidence type="ECO:0000256" key="11">
    <source>
        <dbReference type="PIRSR" id="PIRSR001549-1"/>
    </source>
</evidence>
<dbReference type="GO" id="GO:0005524">
    <property type="term" value="F:ATP binding"/>
    <property type="evidence" value="ECO:0007669"/>
    <property type="project" value="UniProtKB-UniRule"/>
</dbReference>
<dbReference type="PIRSF" id="PIRSF001549">
    <property type="entry name" value="His-tRNA_synth"/>
    <property type="match status" value="1"/>
</dbReference>
<dbReference type="CDD" id="cd00773">
    <property type="entry name" value="HisRS-like_core"/>
    <property type="match status" value="1"/>
</dbReference>
<dbReference type="RefSeq" id="WP_103562693.1">
    <property type="nucleotide sequence ID" value="NZ_MTBP01000001.1"/>
</dbReference>
<evidence type="ECO:0000256" key="3">
    <source>
        <dbReference type="ARBA" id="ARBA00022490"/>
    </source>
</evidence>
<reference evidence="13 14" key="1">
    <citation type="journal article" date="2017" name="Chemistry">
        <title>Isolation, Biosynthesis and Chemical Modifications of Rubterolones A-F: Rare Tropolone Alkaloids from Actinomadura sp. 5-2.</title>
        <authorList>
            <person name="Guo H."/>
            <person name="Benndorf R."/>
            <person name="Leichnitz D."/>
            <person name="Klassen J.L."/>
            <person name="Vollmers J."/>
            <person name="Gorls H."/>
            <person name="Steinacker M."/>
            <person name="Weigel C."/>
            <person name="Dahse H.M."/>
            <person name="Kaster A.K."/>
            <person name="de Beer Z.W."/>
            <person name="Poulsen M."/>
            <person name="Beemelmanns C."/>
        </authorList>
    </citation>
    <scope>NUCLEOTIDE SEQUENCE [LARGE SCALE GENOMIC DNA]</scope>
    <source>
        <strain evidence="13 14">5-2</strain>
    </source>
</reference>
<gene>
    <name evidence="13" type="primary">hisS_1</name>
    <name evidence="10" type="synonym">hisS</name>
    <name evidence="13" type="ORF">BTM25_04280</name>
</gene>
<dbReference type="InterPro" id="IPR045864">
    <property type="entry name" value="aa-tRNA-synth_II/BPL/LPL"/>
</dbReference>
<evidence type="ECO:0000313" key="13">
    <source>
        <dbReference type="EMBL" id="POM26044.1"/>
    </source>
</evidence>
<comment type="similarity">
    <text evidence="1 10">Belongs to the class-II aminoacyl-tRNA synthetase family.</text>
</comment>
<keyword evidence="7 10" id="KW-0648">Protein biosynthesis</keyword>
<keyword evidence="6 10" id="KW-0067">ATP-binding</keyword>
<dbReference type="InterPro" id="IPR033656">
    <property type="entry name" value="HisRS_anticodon"/>
</dbReference>
<keyword evidence="4 10" id="KW-0436">Ligase</keyword>
<feature type="binding site" evidence="11">
    <location>
        <begin position="282"/>
        <end position="283"/>
    </location>
    <ligand>
        <name>L-histidine</name>
        <dbReference type="ChEBI" id="CHEBI:57595"/>
    </ligand>
</feature>
<evidence type="ECO:0000256" key="6">
    <source>
        <dbReference type="ARBA" id="ARBA00022840"/>
    </source>
</evidence>
<comment type="caution">
    <text evidence="13">The sequence shown here is derived from an EMBL/GenBank/DDBJ whole genome shotgun (WGS) entry which is preliminary data.</text>
</comment>
<evidence type="ECO:0000256" key="8">
    <source>
        <dbReference type="ARBA" id="ARBA00023146"/>
    </source>
</evidence>
<dbReference type="Gene3D" id="3.30.930.10">
    <property type="entry name" value="Bira Bifunctional Protein, Domain 2"/>
    <property type="match status" value="1"/>
</dbReference>
<dbReference type="PANTHER" id="PTHR11476">
    <property type="entry name" value="HISTIDYL-TRNA SYNTHETASE"/>
    <property type="match status" value="1"/>
</dbReference>
<dbReference type="GO" id="GO:0006427">
    <property type="term" value="P:histidyl-tRNA aminoacylation"/>
    <property type="evidence" value="ECO:0007669"/>
    <property type="project" value="UniProtKB-UniRule"/>
</dbReference>
<keyword evidence="14" id="KW-1185">Reference proteome</keyword>
<dbReference type="InterPro" id="IPR041715">
    <property type="entry name" value="HisRS-like_core"/>
</dbReference>
<feature type="binding site" evidence="11">
    <location>
        <position position="135"/>
    </location>
    <ligand>
        <name>L-histidine</name>
        <dbReference type="ChEBI" id="CHEBI:57595"/>
    </ligand>
</feature>
<evidence type="ECO:0000256" key="7">
    <source>
        <dbReference type="ARBA" id="ARBA00022917"/>
    </source>
</evidence>
<dbReference type="HAMAP" id="MF_00127">
    <property type="entry name" value="His_tRNA_synth"/>
    <property type="match status" value="1"/>
</dbReference>
<feature type="binding site" evidence="11">
    <location>
        <begin position="87"/>
        <end position="89"/>
    </location>
    <ligand>
        <name>L-histidine</name>
        <dbReference type="ChEBI" id="CHEBI:57595"/>
    </ligand>
</feature>
<dbReference type="InterPro" id="IPR015807">
    <property type="entry name" value="His-tRNA-ligase"/>
</dbReference>
<evidence type="ECO:0000256" key="4">
    <source>
        <dbReference type="ARBA" id="ARBA00022598"/>
    </source>
</evidence>
<organism evidence="13 14">
    <name type="scientific">Actinomadura rubteroloni</name>
    <dbReference type="NCBI Taxonomy" id="1926885"/>
    <lineage>
        <taxon>Bacteria</taxon>
        <taxon>Bacillati</taxon>
        <taxon>Actinomycetota</taxon>
        <taxon>Actinomycetes</taxon>
        <taxon>Streptosporangiales</taxon>
        <taxon>Thermomonosporaceae</taxon>
        <taxon>Actinomadura</taxon>
    </lineage>
</organism>
<dbReference type="Pfam" id="PF03129">
    <property type="entry name" value="HGTP_anticodon"/>
    <property type="match status" value="1"/>
</dbReference>
<evidence type="ECO:0000256" key="5">
    <source>
        <dbReference type="ARBA" id="ARBA00022741"/>
    </source>
</evidence>
<name>A0A2P4ULW2_9ACTN</name>
<dbReference type="EC" id="6.1.1.21" evidence="10"/>
<dbReference type="InterPro" id="IPR036621">
    <property type="entry name" value="Anticodon-bd_dom_sf"/>
</dbReference>
<dbReference type="GO" id="GO:0004821">
    <property type="term" value="F:histidine-tRNA ligase activity"/>
    <property type="evidence" value="ECO:0007669"/>
    <property type="project" value="UniProtKB-UniRule"/>
</dbReference>
<keyword evidence="5 10" id="KW-0547">Nucleotide-binding</keyword>
<feature type="binding site" evidence="11">
    <location>
        <position position="131"/>
    </location>
    <ligand>
        <name>L-histidine</name>
        <dbReference type="ChEBI" id="CHEBI:57595"/>
    </ligand>
</feature>
<comment type="subcellular location">
    <subcellularLocation>
        <location evidence="10">Cytoplasm</location>
    </subcellularLocation>
</comment>
<evidence type="ECO:0000313" key="14">
    <source>
        <dbReference type="Proteomes" id="UP000242367"/>
    </source>
</evidence>
<evidence type="ECO:0000256" key="1">
    <source>
        <dbReference type="ARBA" id="ARBA00008226"/>
    </source>
</evidence>
<feature type="binding site" evidence="11">
    <location>
        <position position="278"/>
    </location>
    <ligand>
        <name>L-histidine</name>
        <dbReference type="ChEBI" id="CHEBI:57595"/>
    </ligand>
</feature>
<dbReference type="EMBL" id="MTBP01000001">
    <property type="protein sequence ID" value="POM26044.1"/>
    <property type="molecule type" value="Genomic_DNA"/>
</dbReference>
<dbReference type="NCBIfam" id="TIGR00442">
    <property type="entry name" value="hisS"/>
    <property type="match status" value="1"/>
</dbReference>
<dbReference type="Pfam" id="PF13393">
    <property type="entry name" value="tRNA-synt_His"/>
    <property type="match status" value="1"/>
</dbReference>
<feature type="domain" description="Aminoacyl-transfer RNA synthetases class-II family profile" evidence="12">
    <location>
        <begin position="1"/>
        <end position="333"/>
    </location>
</feature>
<dbReference type="Gene3D" id="3.40.50.800">
    <property type="entry name" value="Anticodon-binding domain"/>
    <property type="match status" value="1"/>
</dbReference>
<dbReference type="SUPFAM" id="SSF52954">
    <property type="entry name" value="Class II aaRS ABD-related"/>
    <property type="match status" value="1"/>
</dbReference>
<accession>A0A2P4ULW2</accession>
<dbReference type="Proteomes" id="UP000242367">
    <property type="component" value="Unassembled WGS sequence"/>
</dbReference>
<evidence type="ECO:0000256" key="9">
    <source>
        <dbReference type="ARBA" id="ARBA00047639"/>
    </source>
</evidence>
<keyword evidence="3 10" id="KW-0963">Cytoplasm</keyword>
<dbReference type="AlphaFoldDB" id="A0A2P4ULW2"/>
<dbReference type="CDD" id="cd00859">
    <property type="entry name" value="HisRS_anticodon"/>
    <property type="match status" value="1"/>
</dbReference>
<proteinExistence type="inferred from homology"/>
<dbReference type="InterPro" id="IPR006195">
    <property type="entry name" value="aa-tRNA-synth_II"/>
</dbReference>
<evidence type="ECO:0000256" key="2">
    <source>
        <dbReference type="ARBA" id="ARBA00011738"/>
    </source>
</evidence>
<keyword evidence="8 10" id="KW-0030">Aminoacyl-tRNA synthetase</keyword>
<dbReference type="PANTHER" id="PTHR11476:SF7">
    <property type="entry name" value="HISTIDINE--TRNA LIGASE"/>
    <property type="match status" value="1"/>
</dbReference>
<feature type="binding site" evidence="11">
    <location>
        <position position="117"/>
    </location>
    <ligand>
        <name>L-histidine</name>
        <dbReference type="ChEBI" id="CHEBI:57595"/>
    </ligand>
</feature>
<sequence>MASQQFEPPSGTRDFLAGDLRRRERVFAAARTVFERYGFEPLQTPAFERLETLTGKYGDEGDKLIFKILKRGAHEASGEADMALRYDLTVPLARVVAAHGSRLPTPYKRYAIGPVWRADRPGRGRFREFTQCDVDVVGSSSPLVEAEVVCAGADALDAMGVEDFTILVNSRRALTGLMQVYGVPADRAAGALITLDKLDKQRPEAVVAELVDGRGLEQSVAQELVRDVTVEDAVDRMRAALKDNAEGRDGLAEVDRLLELAGPHVGEERIRFAPNLVRGLDYYTGSIWEVVAPGMPGSIASGGRYDHLIETLGGPDVTACGFSIGVERIIGALGDEDQGTDRIDVAVTVMNEDYATDALGFVQGLRRAGHRAEIFLGTSRKLGKQLKWAADRQARYALLQGDDEHAEGTVTIRDMESGNQERVSATDVFTAIDSKFTM</sequence>
<protein>
    <recommendedName>
        <fullName evidence="10">Histidine--tRNA ligase</fullName>
        <ecNumber evidence="10">6.1.1.21</ecNumber>
    </recommendedName>
    <alternativeName>
        <fullName evidence="10">Histidyl-tRNA synthetase</fullName>
        <shortName evidence="10">HisRS</shortName>
    </alternativeName>
</protein>
<dbReference type="GO" id="GO:0005737">
    <property type="term" value="C:cytoplasm"/>
    <property type="evidence" value="ECO:0007669"/>
    <property type="project" value="UniProtKB-SubCell"/>
</dbReference>